<dbReference type="AlphaFoldDB" id="A0A9W9TPE4"/>
<dbReference type="GeneID" id="81383261"/>
<organism evidence="2 3">
    <name type="scientific">Penicillium citrinum</name>
    <dbReference type="NCBI Taxonomy" id="5077"/>
    <lineage>
        <taxon>Eukaryota</taxon>
        <taxon>Fungi</taxon>
        <taxon>Dikarya</taxon>
        <taxon>Ascomycota</taxon>
        <taxon>Pezizomycotina</taxon>
        <taxon>Eurotiomycetes</taxon>
        <taxon>Eurotiomycetidae</taxon>
        <taxon>Eurotiales</taxon>
        <taxon>Aspergillaceae</taxon>
        <taxon>Penicillium</taxon>
    </lineage>
</organism>
<dbReference type="Proteomes" id="UP001147733">
    <property type="component" value="Unassembled WGS sequence"/>
</dbReference>
<evidence type="ECO:0000313" key="2">
    <source>
        <dbReference type="EMBL" id="KAJ5233408.1"/>
    </source>
</evidence>
<protein>
    <submittedName>
        <fullName evidence="2">Uncharacterized protein</fullName>
    </submittedName>
</protein>
<sequence>MATVMSGHATDESGRGGRRGIPGKAVLGETHSARRVNTTRRAKSKGNLMRGLLHLDDSGWMVEREWKSEGRGGEGSGGGDEDDDERG</sequence>
<feature type="region of interest" description="Disordered" evidence="1">
    <location>
        <begin position="1"/>
        <end position="34"/>
    </location>
</feature>
<gene>
    <name evidence="2" type="ORF">N7469_005174</name>
</gene>
<reference evidence="2" key="1">
    <citation type="submission" date="2022-11" db="EMBL/GenBank/DDBJ databases">
        <authorList>
            <person name="Petersen C."/>
        </authorList>
    </citation>
    <scope>NUCLEOTIDE SEQUENCE</scope>
    <source>
        <strain evidence="2">IBT 23319</strain>
    </source>
</reference>
<feature type="region of interest" description="Disordered" evidence="1">
    <location>
        <begin position="64"/>
        <end position="87"/>
    </location>
</feature>
<reference evidence="2" key="2">
    <citation type="journal article" date="2023" name="IMA Fungus">
        <title>Comparative genomic study of the Penicillium genus elucidates a diverse pangenome and 15 lateral gene transfer events.</title>
        <authorList>
            <person name="Petersen C."/>
            <person name="Sorensen T."/>
            <person name="Nielsen M.R."/>
            <person name="Sondergaard T.E."/>
            <person name="Sorensen J.L."/>
            <person name="Fitzpatrick D.A."/>
            <person name="Frisvad J.C."/>
            <person name="Nielsen K.L."/>
        </authorList>
    </citation>
    <scope>NUCLEOTIDE SEQUENCE</scope>
    <source>
        <strain evidence="2">IBT 23319</strain>
    </source>
</reference>
<comment type="caution">
    <text evidence="2">The sequence shown here is derived from an EMBL/GenBank/DDBJ whole genome shotgun (WGS) entry which is preliminary data.</text>
</comment>
<evidence type="ECO:0000313" key="3">
    <source>
        <dbReference type="Proteomes" id="UP001147733"/>
    </source>
</evidence>
<dbReference type="RefSeq" id="XP_056500908.1">
    <property type="nucleotide sequence ID" value="XM_056644094.1"/>
</dbReference>
<proteinExistence type="predicted"/>
<name>A0A9W9TPE4_PENCI</name>
<keyword evidence="3" id="KW-1185">Reference proteome</keyword>
<dbReference type="EMBL" id="JAPQKT010000004">
    <property type="protein sequence ID" value="KAJ5233408.1"/>
    <property type="molecule type" value="Genomic_DNA"/>
</dbReference>
<evidence type="ECO:0000256" key="1">
    <source>
        <dbReference type="SAM" id="MobiDB-lite"/>
    </source>
</evidence>
<accession>A0A9W9TPE4</accession>